<keyword evidence="2 4" id="KW-0863">Zinc-finger</keyword>
<evidence type="ECO:0000313" key="8">
    <source>
        <dbReference type="Proteomes" id="UP000826573"/>
    </source>
</evidence>
<dbReference type="InterPro" id="IPR019786">
    <property type="entry name" value="Zinc_finger_PHD-type_CS"/>
</dbReference>
<evidence type="ECO:0000256" key="2">
    <source>
        <dbReference type="ARBA" id="ARBA00022771"/>
    </source>
</evidence>
<evidence type="ECO:0000256" key="4">
    <source>
        <dbReference type="PROSITE-ProRule" id="PRU00146"/>
    </source>
</evidence>
<evidence type="ECO:0000259" key="6">
    <source>
        <dbReference type="PROSITE" id="PS50016"/>
    </source>
</evidence>
<feature type="compositionally biased region" description="Polar residues" evidence="5">
    <location>
        <begin position="110"/>
        <end position="124"/>
    </location>
</feature>
<dbReference type="InterPro" id="IPR011011">
    <property type="entry name" value="Znf_FYVE_PHD"/>
</dbReference>
<comment type="caution">
    <text evidence="7">The sequence shown here is derived from an EMBL/GenBank/DDBJ whole genome shotgun (WGS) entry which is preliminary data.</text>
</comment>
<evidence type="ECO:0000256" key="5">
    <source>
        <dbReference type="SAM" id="MobiDB-lite"/>
    </source>
</evidence>
<keyword evidence="1" id="KW-0479">Metal-binding</keyword>
<evidence type="ECO:0000313" key="7">
    <source>
        <dbReference type="EMBL" id="KAH0526525.1"/>
    </source>
</evidence>
<accession>A0A9P8HDH6</accession>
<protein>
    <recommendedName>
        <fullName evidence="6">PHD-type domain-containing protein</fullName>
    </recommendedName>
</protein>
<feature type="domain" description="PHD-type" evidence="6">
    <location>
        <begin position="185"/>
        <end position="240"/>
    </location>
</feature>
<keyword evidence="8" id="KW-1185">Reference proteome</keyword>
<dbReference type="SMART" id="SM00249">
    <property type="entry name" value="PHD"/>
    <property type="match status" value="1"/>
</dbReference>
<reference evidence="7 8" key="1">
    <citation type="submission" date="2021-08" db="EMBL/GenBank/DDBJ databases">
        <title>The highly contiguous genome resource for Trichoderma semiorbis FJ059, a fungal antagonistic to plant pathogens.</title>
        <authorList>
            <person name="Liu T."/>
        </authorList>
    </citation>
    <scope>NUCLEOTIDE SEQUENCE [LARGE SCALE GENOMIC DNA]</scope>
    <source>
        <strain evidence="7 8">FJ059</strain>
    </source>
</reference>
<dbReference type="Proteomes" id="UP000826573">
    <property type="component" value="Unassembled WGS sequence"/>
</dbReference>
<feature type="compositionally biased region" description="Polar residues" evidence="5">
    <location>
        <begin position="80"/>
        <end position="95"/>
    </location>
</feature>
<evidence type="ECO:0000256" key="1">
    <source>
        <dbReference type="ARBA" id="ARBA00022723"/>
    </source>
</evidence>
<name>A0A9P8HDH6_9HYPO</name>
<dbReference type="EMBL" id="JAIMJC010000004">
    <property type="protein sequence ID" value="KAH0526525.1"/>
    <property type="molecule type" value="Genomic_DNA"/>
</dbReference>
<keyword evidence="3" id="KW-0862">Zinc</keyword>
<sequence length="462" mass="50511">MEREMETPLPIYLPIGPNDEDVTMRDSPAAAVVDPEPIVNVIADTEKECPTSSTPRASYTPQFSSASWILDLIKNDEEPSGSSLSNESEAVPQTDNESKDASNGHDGSSIHDTMTMPISPTHQPLGSAANIIAASQLAGMKRKREQDEEADDFTQNTMSLPLPLPTPASTPSATQILSFVPLGTDIRCSQCDGSSSGSDNPFIPCSSCSRLWHQGCVSLTIEEGDTQWASRFMCPSCLSMSGSDVINRRTGFSPQQSEIERRRAKNLAALPDDVVPAKEELVGFWPGHASDAALTEYFYGKTKTDVLNILSFCDQLKPQLLVDIMVSVAKKHPDLPIFDSPSWNAKAMSAVSARAKHSHQSSRSTTRMRHGHTVLESRVKHKHKTSKKTIKIAPIPLEEESPLMDYGDSLPPMWPKAGEGLYAKLSPEDEDRKFLLDENDEEAFSHFGVDKFGKQIAIPVSA</sequence>
<dbReference type="AlphaFoldDB" id="A0A9P8HDH6"/>
<organism evidence="7 8">
    <name type="scientific">Trichoderma semiorbis</name>
    <dbReference type="NCBI Taxonomy" id="1491008"/>
    <lineage>
        <taxon>Eukaryota</taxon>
        <taxon>Fungi</taxon>
        <taxon>Dikarya</taxon>
        <taxon>Ascomycota</taxon>
        <taxon>Pezizomycotina</taxon>
        <taxon>Sordariomycetes</taxon>
        <taxon>Hypocreomycetidae</taxon>
        <taxon>Hypocreales</taxon>
        <taxon>Hypocreaceae</taxon>
        <taxon>Trichoderma</taxon>
    </lineage>
</organism>
<dbReference type="InterPro" id="IPR001965">
    <property type="entry name" value="Znf_PHD"/>
</dbReference>
<dbReference type="InterPro" id="IPR013083">
    <property type="entry name" value="Znf_RING/FYVE/PHD"/>
</dbReference>
<feature type="region of interest" description="Disordered" evidence="5">
    <location>
        <begin position="1"/>
        <end position="23"/>
    </location>
</feature>
<feature type="region of interest" description="Disordered" evidence="5">
    <location>
        <begin position="137"/>
        <end position="162"/>
    </location>
</feature>
<dbReference type="GO" id="GO:0008270">
    <property type="term" value="F:zinc ion binding"/>
    <property type="evidence" value="ECO:0007669"/>
    <property type="project" value="UniProtKB-KW"/>
</dbReference>
<dbReference type="InterPro" id="IPR019787">
    <property type="entry name" value="Znf_PHD-finger"/>
</dbReference>
<dbReference type="Gene3D" id="3.30.40.10">
    <property type="entry name" value="Zinc/RING finger domain, C3HC4 (zinc finger)"/>
    <property type="match status" value="1"/>
</dbReference>
<dbReference type="SUPFAM" id="SSF57903">
    <property type="entry name" value="FYVE/PHD zinc finger"/>
    <property type="match status" value="1"/>
</dbReference>
<dbReference type="PROSITE" id="PS50016">
    <property type="entry name" value="ZF_PHD_2"/>
    <property type="match status" value="1"/>
</dbReference>
<feature type="region of interest" description="Disordered" evidence="5">
    <location>
        <begin position="76"/>
        <end position="124"/>
    </location>
</feature>
<gene>
    <name evidence="7" type="ORF">TsFJ059_009829</name>
</gene>
<evidence type="ECO:0000256" key="3">
    <source>
        <dbReference type="ARBA" id="ARBA00022833"/>
    </source>
</evidence>
<dbReference type="CDD" id="cd15489">
    <property type="entry name" value="PHD_SF"/>
    <property type="match status" value="1"/>
</dbReference>
<dbReference type="PROSITE" id="PS01359">
    <property type="entry name" value="ZF_PHD_1"/>
    <property type="match status" value="1"/>
</dbReference>
<proteinExistence type="predicted"/>